<keyword evidence="2" id="KW-1185">Reference proteome</keyword>
<proteinExistence type="predicted"/>
<sequence length="141" mass="15694">MTDVNAVFDGEARDPVTGHLYEFNSKSGARRWKNINVPPESEAKDPVARVTTARTITGQGNLSRKDFETSVRKQGREDNMESGPPEQKIEISDQNSDQKLQVPKEESWVNGSAVHPSRPSAPPHRSPIPSPKIYPKYQSQA</sequence>
<evidence type="ECO:0000313" key="1">
    <source>
        <dbReference type="EMBL" id="KAH8007547.1"/>
    </source>
</evidence>
<comment type="caution">
    <text evidence="1">The sequence shown here is derived from an EMBL/GenBank/DDBJ whole genome shotgun (WGS) entry which is preliminary data.</text>
</comment>
<protein>
    <submittedName>
        <fullName evidence="1">Uncharacterized protein</fullName>
    </submittedName>
</protein>
<evidence type="ECO:0000313" key="2">
    <source>
        <dbReference type="Proteomes" id="UP000827872"/>
    </source>
</evidence>
<gene>
    <name evidence="1" type="ORF">K3G42_023854</name>
</gene>
<organism evidence="1 2">
    <name type="scientific">Sphaerodactylus townsendi</name>
    <dbReference type="NCBI Taxonomy" id="933632"/>
    <lineage>
        <taxon>Eukaryota</taxon>
        <taxon>Metazoa</taxon>
        <taxon>Chordata</taxon>
        <taxon>Craniata</taxon>
        <taxon>Vertebrata</taxon>
        <taxon>Euteleostomi</taxon>
        <taxon>Lepidosauria</taxon>
        <taxon>Squamata</taxon>
        <taxon>Bifurcata</taxon>
        <taxon>Gekkota</taxon>
        <taxon>Sphaerodactylidae</taxon>
        <taxon>Sphaerodactylus</taxon>
    </lineage>
</organism>
<dbReference type="Proteomes" id="UP000827872">
    <property type="component" value="Linkage Group LG06"/>
</dbReference>
<accession>A0ACB8FQJ1</accession>
<name>A0ACB8FQJ1_9SAUR</name>
<dbReference type="EMBL" id="CM037619">
    <property type="protein sequence ID" value="KAH8007547.1"/>
    <property type="molecule type" value="Genomic_DNA"/>
</dbReference>
<reference evidence="1" key="1">
    <citation type="submission" date="2021-08" db="EMBL/GenBank/DDBJ databases">
        <title>The first chromosome-level gecko genome reveals the dynamic sex chromosomes of Neotropical dwarf geckos (Sphaerodactylidae: Sphaerodactylus).</title>
        <authorList>
            <person name="Pinto B.J."/>
            <person name="Keating S.E."/>
            <person name="Gamble T."/>
        </authorList>
    </citation>
    <scope>NUCLEOTIDE SEQUENCE</scope>
    <source>
        <strain evidence="1">TG3544</strain>
    </source>
</reference>